<feature type="transmembrane region" description="Helical" evidence="1">
    <location>
        <begin position="31"/>
        <end position="49"/>
    </location>
</feature>
<evidence type="ECO:0000313" key="2">
    <source>
        <dbReference type="EMBL" id="OMF44721.1"/>
    </source>
</evidence>
<dbReference type="EMBL" id="MRTP01000025">
    <property type="protein sequence ID" value="OMF44721.1"/>
    <property type="molecule type" value="Genomic_DNA"/>
</dbReference>
<evidence type="ECO:0000313" key="3">
    <source>
        <dbReference type="Proteomes" id="UP000187172"/>
    </source>
</evidence>
<dbReference type="AlphaFoldDB" id="A0A1R1DYR8"/>
<comment type="caution">
    <text evidence="2">The sequence shown here is derived from an EMBL/GenBank/DDBJ whole genome shotgun (WGS) entry which is preliminary data.</text>
</comment>
<keyword evidence="1" id="KW-1133">Transmembrane helix</keyword>
<organism evidence="2 3">
    <name type="scientific">Paenibacillus rhizosphaerae</name>
    <dbReference type="NCBI Taxonomy" id="297318"/>
    <lineage>
        <taxon>Bacteria</taxon>
        <taxon>Bacillati</taxon>
        <taxon>Bacillota</taxon>
        <taxon>Bacilli</taxon>
        <taxon>Bacillales</taxon>
        <taxon>Paenibacillaceae</taxon>
        <taxon>Paenibacillus</taxon>
    </lineage>
</organism>
<keyword evidence="1" id="KW-0812">Transmembrane</keyword>
<dbReference type="Proteomes" id="UP000187172">
    <property type="component" value="Unassembled WGS sequence"/>
</dbReference>
<proteinExistence type="predicted"/>
<protein>
    <submittedName>
        <fullName evidence="2">Uncharacterized protein</fullName>
    </submittedName>
</protein>
<name>A0A1R1DYR8_9BACL</name>
<keyword evidence="1" id="KW-0472">Membrane</keyword>
<sequence>MILIIIAYISITLYEWWYLNKKSRKKRTRSLVLGSAAGMFLCLCILYLGKGRWTVGEMLEGIFSPIDHWMKAGR</sequence>
<evidence type="ECO:0000256" key="1">
    <source>
        <dbReference type="SAM" id="Phobius"/>
    </source>
</evidence>
<dbReference type="STRING" id="297318.BK138_34300"/>
<accession>A0A1R1DYR8</accession>
<keyword evidence="3" id="KW-1185">Reference proteome</keyword>
<reference evidence="2 3" key="1">
    <citation type="submission" date="2016-11" db="EMBL/GenBank/DDBJ databases">
        <title>Paenibacillus species isolates.</title>
        <authorList>
            <person name="Beno S.M."/>
        </authorList>
    </citation>
    <scope>NUCLEOTIDE SEQUENCE [LARGE SCALE GENOMIC DNA]</scope>
    <source>
        <strain evidence="2 3">FSL R5-0378</strain>
    </source>
</reference>
<gene>
    <name evidence="2" type="ORF">BK138_34300</name>
</gene>